<comment type="caution">
    <text evidence="1">The sequence shown here is derived from an EMBL/GenBank/DDBJ whole genome shotgun (WGS) entry which is preliminary data.</text>
</comment>
<protein>
    <recommendedName>
        <fullName evidence="3">Antitoxin</fullName>
    </recommendedName>
</protein>
<keyword evidence="2" id="KW-1185">Reference proteome</keyword>
<dbReference type="EMBL" id="JACIJO010000003">
    <property type="protein sequence ID" value="MBB6327357.1"/>
    <property type="molecule type" value="Genomic_DNA"/>
</dbReference>
<gene>
    <name evidence="1" type="ORF">FHS59_003000</name>
</gene>
<evidence type="ECO:0000313" key="2">
    <source>
        <dbReference type="Proteomes" id="UP000588604"/>
    </source>
</evidence>
<dbReference type="InterPro" id="IPR019239">
    <property type="entry name" value="VapB_antitoxin"/>
</dbReference>
<sequence length="68" mass="7740">MKITALIEDELIQEVVSTSGAKNITEALKIALKDYLARRKLLDLAKDVATEPIEFYFGAEQMRDLNQR</sequence>
<evidence type="ECO:0000313" key="1">
    <source>
        <dbReference type="EMBL" id="MBB6327357.1"/>
    </source>
</evidence>
<accession>A0A841MPC4</accession>
<dbReference type="RefSeq" id="WP_184496188.1">
    <property type="nucleotide sequence ID" value="NZ_JACIJO010000003.1"/>
</dbReference>
<evidence type="ECO:0008006" key="3">
    <source>
        <dbReference type="Google" id="ProtNLM"/>
    </source>
</evidence>
<name>A0A841MPC4_9BACT</name>
<reference evidence="1 2" key="1">
    <citation type="submission" date="2020-08" db="EMBL/GenBank/DDBJ databases">
        <title>Genomic Encyclopedia of Type Strains, Phase IV (KMG-IV): sequencing the most valuable type-strain genomes for metagenomic binning, comparative biology and taxonomic classification.</title>
        <authorList>
            <person name="Goeker M."/>
        </authorList>
    </citation>
    <scope>NUCLEOTIDE SEQUENCE [LARGE SCALE GENOMIC DNA]</scope>
    <source>
        <strain evidence="1 2">DSM 102044</strain>
    </source>
</reference>
<dbReference type="AlphaFoldDB" id="A0A841MPC4"/>
<dbReference type="Pfam" id="PF09957">
    <property type="entry name" value="VapB_antitoxin"/>
    <property type="match status" value="1"/>
</dbReference>
<dbReference type="Proteomes" id="UP000588604">
    <property type="component" value="Unassembled WGS sequence"/>
</dbReference>
<organism evidence="1 2">
    <name type="scientific">Algoriphagus iocasae</name>
    <dbReference type="NCBI Taxonomy" id="1836499"/>
    <lineage>
        <taxon>Bacteria</taxon>
        <taxon>Pseudomonadati</taxon>
        <taxon>Bacteroidota</taxon>
        <taxon>Cytophagia</taxon>
        <taxon>Cytophagales</taxon>
        <taxon>Cyclobacteriaceae</taxon>
        <taxon>Algoriphagus</taxon>
    </lineage>
</organism>
<proteinExistence type="predicted"/>